<dbReference type="EMBL" id="CAKXAJ010019368">
    <property type="protein sequence ID" value="CAH2218296.1"/>
    <property type="molecule type" value="Genomic_DNA"/>
</dbReference>
<sequence>MQLDSEVLWESCVRIQYRPNLDLIAYWPVREASERRSSDAAAIHARMSEEEESWTKPRLLRSYTFLFQYV</sequence>
<evidence type="ECO:0000313" key="2">
    <source>
        <dbReference type="Proteomes" id="UP000838756"/>
    </source>
</evidence>
<proteinExistence type="predicted"/>
<name>A0A8S4QU25_9NEOP</name>
<organism evidence="1 2">
    <name type="scientific">Pararge aegeria aegeria</name>
    <dbReference type="NCBI Taxonomy" id="348720"/>
    <lineage>
        <taxon>Eukaryota</taxon>
        <taxon>Metazoa</taxon>
        <taxon>Ecdysozoa</taxon>
        <taxon>Arthropoda</taxon>
        <taxon>Hexapoda</taxon>
        <taxon>Insecta</taxon>
        <taxon>Pterygota</taxon>
        <taxon>Neoptera</taxon>
        <taxon>Endopterygota</taxon>
        <taxon>Lepidoptera</taxon>
        <taxon>Glossata</taxon>
        <taxon>Ditrysia</taxon>
        <taxon>Papilionoidea</taxon>
        <taxon>Nymphalidae</taxon>
        <taxon>Satyrinae</taxon>
        <taxon>Satyrini</taxon>
        <taxon>Parargina</taxon>
        <taxon>Pararge</taxon>
    </lineage>
</organism>
<protein>
    <submittedName>
        <fullName evidence="1">Jg4523 protein</fullName>
    </submittedName>
</protein>
<dbReference type="AlphaFoldDB" id="A0A8S4QU25"/>
<dbReference type="Proteomes" id="UP000838756">
    <property type="component" value="Unassembled WGS sequence"/>
</dbReference>
<reference evidence="1" key="1">
    <citation type="submission" date="2022-03" db="EMBL/GenBank/DDBJ databases">
        <authorList>
            <person name="Lindestad O."/>
        </authorList>
    </citation>
    <scope>NUCLEOTIDE SEQUENCE</scope>
</reference>
<comment type="caution">
    <text evidence="1">The sequence shown here is derived from an EMBL/GenBank/DDBJ whole genome shotgun (WGS) entry which is preliminary data.</text>
</comment>
<keyword evidence="2" id="KW-1185">Reference proteome</keyword>
<evidence type="ECO:0000313" key="1">
    <source>
        <dbReference type="EMBL" id="CAH2218296.1"/>
    </source>
</evidence>
<accession>A0A8S4QU25</accession>
<gene>
    <name evidence="1" type="primary">jg4523</name>
    <name evidence="1" type="ORF">PAEG_LOCUS6142</name>
</gene>